<evidence type="ECO:0000259" key="8">
    <source>
        <dbReference type="Pfam" id="PF01593"/>
    </source>
</evidence>
<dbReference type="GO" id="GO:0008131">
    <property type="term" value="F:primary methylamine oxidase activity"/>
    <property type="evidence" value="ECO:0007669"/>
    <property type="project" value="UniProtKB-ARBA"/>
</dbReference>
<evidence type="ECO:0000256" key="7">
    <source>
        <dbReference type="RuleBase" id="RU362067"/>
    </source>
</evidence>
<dbReference type="Proteomes" id="UP001328107">
    <property type="component" value="Unassembled WGS sequence"/>
</dbReference>
<keyword evidence="7" id="KW-0285">Flavoprotein</keyword>
<evidence type="ECO:0000256" key="2">
    <source>
        <dbReference type="ARBA" id="ARBA00004362"/>
    </source>
</evidence>
<dbReference type="InterPro" id="IPR050703">
    <property type="entry name" value="Flavin_MAO"/>
</dbReference>
<sequence>MESVDVIVVGAGMAGLTTARELLKKEPTLKVLVLEGKDRVGGRTLTVDVQTANHTTDKFDMGGQWVGRTQKELLALLDELNIDVYEQYEKGKKMAQLGTEKIRSYSASLPIFAAGSFTLYEVIDFVRNIFRMSRMVKKVNVLDAFSWDGAIAADEQSVASFARSIALTRSARDALDIAIRSVYGAEAKRMSLLYHLLYCKSGGSFMDLIEATGDGAQALRIKGGSQQISLRMAAELGDRVRLKSGVKHIETSEGGPTRVTLINGEHLECKRLVLAIPPNQCGHLEFSPPLGYLKRRLYDNMTPGHLIKFIVTYKSAFWREDGKSGEIISAGRTTIPGEILPIVCSYDATTSNGSPAIVGFIHADLHDWTVNERCNAVVKDLVRFFGTKALAEFIAYEEKNWNKEPFNGGCPVDYVTSGNMDAFMSIRDMHYGVHFAGTETAVVWMGYMSGAVESGKRAANEVFYALELKEKVDHKYLRGSQFSVEYHHPHPPSDHYDDYLSPWRRRIFFGAALVFGIYAVSKKYDLSYTARFFRPVEKSVFKWWTGMEWPH</sequence>
<feature type="binding site" evidence="6">
    <location>
        <position position="360"/>
    </location>
    <ligand>
        <name>substrate</name>
    </ligand>
</feature>
<accession>A0AAN5D7G4</accession>
<evidence type="ECO:0000256" key="1">
    <source>
        <dbReference type="ARBA" id="ARBA00001974"/>
    </source>
</evidence>
<name>A0AAN5D7G4_9BILA</name>
<gene>
    <name evidence="9" type="ORF">PMAYCL1PPCAC_27307</name>
</gene>
<feature type="domain" description="Amine oxidase" evidence="8">
    <location>
        <begin position="13"/>
        <end position="462"/>
    </location>
</feature>
<comment type="catalytic activity">
    <reaction evidence="5">
        <text>a secondary aliphatic amine + O2 + H2O = a primary amine + an aldehyde + H2O2</text>
        <dbReference type="Rhea" id="RHEA:26414"/>
        <dbReference type="ChEBI" id="CHEBI:15377"/>
        <dbReference type="ChEBI" id="CHEBI:15379"/>
        <dbReference type="ChEBI" id="CHEBI:16240"/>
        <dbReference type="ChEBI" id="CHEBI:17478"/>
        <dbReference type="ChEBI" id="CHEBI:58855"/>
        <dbReference type="ChEBI" id="CHEBI:65296"/>
        <dbReference type="EC" id="1.4.3.4"/>
    </reaction>
</comment>
<keyword evidence="7" id="KW-0274">FAD</keyword>
<dbReference type="InterPro" id="IPR002937">
    <property type="entry name" value="Amino_oxidase"/>
</dbReference>
<dbReference type="PRINTS" id="PR00757">
    <property type="entry name" value="AMINEOXDASEF"/>
</dbReference>
<protein>
    <recommendedName>
        <fullName evidence="7">Amine oxidase</fullName>
        <ecNumber evidence="7">1.4.3.-</ecNumber>
    </recommendedName>
</protein>
<proteinExistence type="inferred from homology"/>
<dbReference type="Gene3D" id="3.90.660.10">
    <property type="match status" value="1"/>
</dbReference>
<dbReference type="InterPro" id="IPR001613">
    <property type="entry name" value="Flavin_amine_oxidase"/>
</dbReference>
<dbReference type="SUPFAM" id="SSF54373">
    <property type="entry name" value="FAD-linked reductases, C-terminal domain"/>
    <property type="match status" value="1"/>
</dbReference>
<dbReference type="Gene3D" id="1.10.405.10">
    <property type="entry name" value="Guanine Nucleotide Dissociation Inhibitor, domain 1"/>
    <property type="match status" value="1"/>
</dbReference>
<dbReference type="AlphaFoldDB" id="A0AAN5D7G4"/>
<reference evidence="10" key="1">
    <citation type="submission" date="2022-10" db="EMBL/GenBank/DDBJ databases">
        <title>Genome assembly of Pristionchus species.</title>
        <authorList>
            <person name="Yoshida K."/>
            <person name="Sommer R.J."/>
        </authorList>
    </citation>
    <scope>NUCLEOTIDE SEQUENCE [LARGE SCALE GENOMIC DNA]</scope>
    <source>
        <strain evidence="10">RS5460</strain>
    </source>
</reference>
<dbReference type="GO" id="GO:0097621">
    <property type="term" value="F:monoamine oxidase activity"/>
    <property type="evidence" value="ECO:0007669"/>
    <property type="project" value="UniProtKB-EC"/>
</dbReference>
<dbReference type="PANTHER" id="PTHR43563">
    <property type="entry name" value="AMINE OXIDASE"/>
    <property type="match status" value="1"/>
</dbReference>
<organism evidence="9 10">
    <name type="scientific">Pristionchus mayeri</name>
    <dbReference type="NCBI Taxonomy" id="1317129"/>
    <lineage>
        <taxon>Eukaryota</taxon>
        <taxon>Metazoa</taxon>
        <taxon>Ecdysozoa</taxon>
        <taxon>Nematoda</taxon>
        <taxon>Chromadorea</taxon>
        <taxon>Rhabditida</taxon>
        <taxon>Rhabditina</taxon>
        <taxon>Diplogasteromorpha</taxon>
        <taxon>Diplogasteroidea</taxon>
        <taxon>Neodiplogasteridae</taxon>
        <taxon>Pristionchus</taxon>
    </lineage>
</organism>
<dbReference type="SUPFAM" id="SSF51905">
    <property type="entry name" value="FAD/NAD(P)-binding domain"/>
    <property type="match status" value="1"/>
</dbReference>
<keyword evidence="10" id="KW-1185">Reference proteome</keyword>
<feature type="binding site" evidence="6">
    <location>
        <position position="246"/>
    </location>
    <ligand>
        <name>FAD</name>
        <dbReference type="ChEBI" id="CHEBI:57692"/>
    </ligand>
</feature>
<comment type="similarity">
    <text evidence="3 7">Belongs to the flavin monoamine oxidase family.</text>
</comment>
<evidence type="ECO:0000256" key="6">
    <source>
        <dbReference type="PIRSR" id="PIRSR601613-1"/>
    </source>
</evidence>
<dbReference type="PANTHER" id="PTHR43563:SF14">
    <property type="entry name" value="AMINE OXIDASE"/>
    <property type="match status" value="1"/>
</dbReference>
<dbReference type="Gene3D" id="3.50.50.60">
    <property type="entry name" value="FAD/NAD(P)-binding domain"/>
    <property type="match status" value="1"/>
</dbReference>
<evidence type="ECO:0000313" key="10">
    <source>
        <dbReference type="Proteomes" id="UP001328107"/>
    </source>
</evidence>
<dbReference type="EC" id="1.4.3.-" evidence="7"/>
<keyword evidence="4 7" id="KW-0560">Oxidoreductase</keyword>
<dbReference type="EMBL" id="BTRK01000006">
    <property type="protein sequence ID" value="GMR57112.1"/>
    <property type="molecule type" value="Genomic_DNA"/>
</dbReference>
<dbReference type="GO" id="GO:0005741">
    <property type="term" value="C:mitochondrial outer membrane"/>
    <property type="evidence" value="ECO:0007669"/>
    <property type="project" value="UniProtKB-SubCell"/>
</dbReference>
<dbReference type="Pfam" id="PF01593">
    <property type="entry name" value="Amino_oxidase"/>
    <property type="match status" value="1"/>
</dbReference>
<comment type="cofactor">
    <cofactor evidence="1 7">
        <name>FAD</name>
        <dbReference type="ChEBI" id="CHEBI:57692"/>
    </cofactor>
</comment>
<comment type="caution">
    <text evidence="9">The sequence shown here is derived from an EMBL/GenBank/DDBJ whole genome shotgun (WGS) entry which is preliminary data.</text>
</comment>
<evidence type="ECO:0000256" key="5">
    <source>
        <dbReference type="ARBA" id="ARBA00048448"/>
    </source>
</evidence>
<dbReference type="InterPro" id="IPR036188">
    <property type="entry name" value="FAD/NAD-bd_sf"/>
</dbReference>
<evidence type="ECO:0000313" key="9">
    <source>
        <dbReference type="EMBL" id="GMR57112.1"/>
    </source>
</evidence>
<comment type="subcellular location">
    <subcellularLocation>
        <location evidence="2">Mitochondrion outer membrane</location>
        <topology evidence="2">Single-pass type IV membrane protein</topology>
        <orientation evidence="2">Cytoplasmic side</orientation>
    </subcellularLocation>
</comment>
<evidence type="ECO:0000256" key="3">
    <source>
        <dbReference type="ARBA" id="ARBA00005995"/>
    </source>
</evidence>
<feature type="binding site" evidence="6">
    <location>
        <position position="439"/>
    </location>
    <ligand>
        <name>FAD</name>
        <dbReference type="ChEBI" id="CHEBI:57692"/>
    </ligand>
</feature>
<evidence type="ECO:0000256" key="4">
    <source>
        <dbReference type="ARBA" id="ARBA00023002"/>
    </source>
</evidence>